<dbReference type="OrthoDB" id="2084273at2"/>
<reference evidence="1 2" key="1">
    <citation type="submission" date="2020-01" db="EMBL/GenBank/DDBJ databases">
        <title>Whole-genome sequence of Heliobacterium undosum DSM 13378.</title>
        <authorList>
            <person name="Kyndt J.A."/>
            <person name="Meyer T.E."/>
        </authorList>
    </citation>
    <scope>NUCLEOTIDE SEQUENCE [LARGE SCALE GENOMIC DNA]</scope>
    <source>
        <strain evidence="1 2">DSM 13378</strain>
    </source>
</reference>
<dbReference type="RefSeq" id="WP_161257012.1">
    <property type="nucleotide sequence ID" value="NZ_WXEY01000005.1"/>
</dbReference>
<evidence type="ECO:0000313" key="2">
    <source>
        <dbReference type="Proteomes" id="UP000463470"/>
    </source>
</evidence>
<protein>
    <recommendedName>
        <fullName evidence="3">AbrB/MazE/SpoVT family DNA-binding domain-containing protein</fullName>
    </recommendedName>
</protein>
<evidence type="ECO:0000313" key="1">
    <source>
        <dbReference type="EMBL" id="MZP29487.1"/>
    </source>
</evidence>
<evidence type="ECO:0008006" key="3">
    <source>
        <dbReference type="Google" id="ProtNLM"/>
    </source>
</evidence>
<dbReference type="EMBL" id="WXEY01000005">
    <property type="protein sequence ID" value="MZP29487.1"/>
    <property type="molecule type" value="Genomic_DNA"/>
</dbReference>
<dbReference type="Proteomes" id="UP000463470">
    <property type="component" value="Unassembled WGS sequence"/>
</dbReference>
<sequence length="61" mass="6879">MELTFLSKQGELSIPRDVREAFPQGGLVRFHIDQEGRLVIRPITHLCCITQEEAVSKEKAG</sequence>
<accession>A0A845KZJ0</accession>
<name>A0A845KZJ0_9FIRM</name>
<dbReference type="AlphaFoldDB" id="A0A845KZJ0"/>
<gene>
    <name evidence="1" type="ORF">GTO91_07180</name>
</gene>
<organism evidence="1 2">
    <name type="scientific">Heliomicrobium undosum</name>
    <dbReference type="NCBI Taxonomy" id="121734"/>
    <lineage>
        <taxon>Bacteria</taxon>
        <taxon>Bacillati</taxon>
        <taxon>Bacillota</taxon>
        <taxon>Clostridia</taxon>
        <taxon>Eubacteriales</taxon>
        <taxon>Heliobacteriaceae</taxon>
        <taxon>Heliomicrobium</taxon>
    </lineage>
</organism>
<proteinExistence type="predicted"/>
<keyword evidence="2" id="KW-1185">Reference proteome</keyword>
<comment type="caution">
    <text evidence="1">The sequence shown here is derived from an EMBL/GenBank/DDBJ whole genome shotgun (WGS) entry which is preliminary data.</text>
</comment>